<evidence type="ECO:0008006" key="3">
    <source>
        <dbReference type="Google" id="ProtNLM"/>
    </source>
</evidence>
<accession>A0A198UDB2</accession>
<sequence>MSNQDKLGFVDLAVHAMTMVNRPMTTTQLWDFILINKLHHRLYTFDVQKNKFSGKTPSATFATTISQNKHFFEAIPNTKPKQYILKSQKDILNSQQTKLEVTKNLDQTTHHLAKYHERELHPVLTYFLKFDKYFQAYSKTIFHEVSPKGAKGEDKWLYPDMVAVHFEYANYQKNHVLDFITKFNKPPIKIYSFEIKKELNFSNYKESFFQAVSNSSWANEGYLVAAQILPDGQFIESLKKLSQSFGIGIIELNRHNVKQSKILSLAKFKEMMDYSVVDELANKNANFSQFLKTIIDFDVNHPHRFKGEFDKILNLHEPNDSNH</sequence>
<dbReference type="RefSeq" id="WP_064610808.1">
    <property type="nucleotide sequence ID" value="NZ_LXHB01000053.1"/>
</dbReference>
<proteinExistence type="predicted"/>
<reference evidence="1 2" key="1">
    <citation type="journal article" date="2016" name="Genome Biol. Evol.">
        <title>Comparative Genomic Analyses of the Moraxella catarrhalis Serosensitive and Seroresistant Lineages Demonstrate Their Independent Evolution.</title>
        <authorList>
            <person name="Earl J.P."/>
            <person name="de Vries S.P."/>
            <person name="Ahmed A."/>
            <person name="Powell E."/>
            <person name="Schultz M.P."/>
            <person name="Hermans P.W."/>
            <person name="Hill D.J."/>
            <person name="Zhou Z."/>
            <person name="Constantinidou C.I."/>
            <person name="Hu F.Z."/>
            <person name="Bootsma H.J."/>
            <person name="Ehrlich G.D."/>
        </authorList>
    </citation>
    <scope>NUCLEOTIDE SEQUENCE [LARGE SCALE GENOMIC DNA]</scope>
    <source>
        <strain evidence="1 2">Z7542</strain>
    </source>
</reference>
<dbReference type="PATRIC" id="fig|480.237.peg.346"/>
<dbReference type="AlphaFoldDB" id="A0A198UDB2"/>
<evidence type="ECO:0000313" key="1">
    <source>
        <dbReference type="EMBL" id="OAU94406.1"/>
    </source>
</evidence>
<evidence type="ECO:0000313" key="2">
    <source>
        <dbReference type="Proteomes" id="UP000078228"/>
    </source>
</evidence>
<gene>
    <name evidence="1" type="ORF">AO384_1763</name>
</gene>
<organism evidence="1 2">
    <name type="scientific">Moraxella catarrhalis</name>
    <name type="common">Branhamella catarrhalis</name>
    <dbReference type="NCBI Taxonomy" id="480"/>
    <lineage>
        <taxon>Bacteria</taxon>
        <taxon>Pseudomonadati</taxon>
        <taxon>Pseudomonadota</taxon>
        <taxon>Gammaproteobacteria</taxon>
        <taxon>Moraxellales</taxon>
        <taxon>Moraxellaceae</taxon>
        <taxon>Moraxella</taxon>
    </lineage>
</organism>
<dbReference type="OrthoDB" id="5289528at2"/>
<dbReference type="EMBL" id="LXHC01000028">
    <property type="protein sequence ID" value="OAU94406.1"/>
    <property type="molecule type" value="Genomic_DNA"/>
</dbReference>
<keyword evidence="2" id="KW-1185">Reference proteome</keyword>
<name>A0A198UDB2_MORCA</name>
<protein>
    <recommendedName>
        <fullName evidence="3">HrgA protein</fullName>
    </recommendedName>
</protein>
<comment type="caution">
    <text evidence="1">The sequence shown here is derived from an EMBL/GenBank/DDBJ whole genome shotgun (WGS) entry which is preliminary data.</text>
</comment>
<dbReference type="Proteomes" id="UP000078228">
    <property type="component" value="Unassembled WGS sequence"/>
</dbReference>